<feature type="compositionally biased region" description="Basic and acidic residues" evidence="1">
    <location>
        <begin position="311"/>
        <end position="331"/>
    </location>
</feature>
<dbReference type="Proteomes" id="UP001148786">
    <property type="component" value="Unassembled WGS sequence"/>
</dbReference>
<evidence type="ECO:0000313" key="4">
    <source>
        <dbReference type="EMBL" id="KAJ3517341.1"/>
    </source>
</evidence>
<proteinExistence type="predicted"/>
<sequence>MSDTPLTHVDLGDTIGAVEIGSLFAVFLFGILTLQTHFYYLTYPNDRWTHKLLVATIWVLEVGHTAGVSYEVYRVTITLYGRPQLLVRFQGFAAVTVVGGLITYLTQLFFSRRVFKLLPRPYNLIGILCMVAASVRMLGSFYLTVQGLRSPSIVAYRRDWKWLVSAMLGGGAGIDVIIAVSMLYFLLSKRGSTLERASRVIDQLIAYTLRTGLLTSLSAIAMLVAFQTRPESLIWLALYTFLAKLYSNSLLSALNARHSMREEMSGSISVEQFTLPRSQRARDTTARSQNEFVMPSPMISIEMKTATDITTDDRDLSLQDKRPLDMPHDNPPRAYSLAGRRKVTSPSFP</sequence>
<evidence type="ECO:0000256" key="1">
    <source>
        <dbReference type="SAM" id="MobiDB-lite"/>
    </source>
</evidence>
<feature type="transmembrane region" description="Helical" evidence="2">
    <location>
        <begin position="52"/>
        <end position="70"/>
    </location>
</feature>
<feature type="transmembrane region" description="Helical" evidence="2">
    <location>
        <begin position="90"/>
        <end position="110"/>
    </location>
</feature>
<protein>
    <recommendedName>
        <fullName evidence="3">DUF6534 domain-containing protein</fullName>
    </recommendedName>
</protein>
<dbReference type="InterPro" id="IPR045339">
    <property type="entry name" value="DUF6534"/>
</dbReference>
<dbReference type="PANTHER" id="PTHR40465:SF1">
    <property type="entry name" value="DUF6534 DOMAIN-CONTAINING PROTEIN"/>
    <property type="match status" value="1"/>
</dbReference>
<dbReference type="PANTHER" id="PTHR40465">
    <property type="entry name" value="CHROMOSOME 1, WHOLE GENOME SHOTGUN SEQUENCE"/>
    <property type="match status" value="1"/>
</dbReference>
<feature type="transmembrane region" description="Helical" evidence="2">
    <location>
        <begin position="207"/>
        <end position="226"/>
    </location>
</feature>
<dbReference type="Pfam" id="PF20152">
    <property type="entry name" value="DUF6534"/>
    <property type="match status" value="1"/>
</dbReference>
<accession>A0A9W8TEV8</accession>
<name>A0A9W8TEV8_9AGAR</name>
<gene>
    <name evidence="4" type="ORF">NLJ89_g571</name>
</gene>
<feature type="transmembrane region" description="Helical" evidence="2">
    <location>
        <begin position="162"/>
        <end position="187"/>
    </location>
</feature>
<reference evidence="4" key="1">
    <citation type="submission" date="2022-07" db="EMBL/GenBank/DDBJ databases">
        <title>Genome Sequence of Agrocybe chaxingu.</title>
        <authorList>
            <person name="Buettner E."/>
        </authorList>
    </citation>
    <scope>NUCLEOTIDE SEQUENCE</scope>
    <source>
        <strain evidence="4">MP-N11</strain>
    </source>
</reference>
<feature type="transmembrane region" description="Helical" evidence="2">
    <location>
        <begin position="20"/>
        <end position="40"/>
    </location>
</feature>
<keyword evidence="2" id="KW-0472">Membrane</keyword>
<dbReference type="OrthoDB" id="3231781at2759"/>
<organism evidence="4 5">
    <name type="scientific">Agrocybe chaxingu</name>
    <dbReference type="NCBI Taxonomy" id="84603"/>
    <lineage>
        <taxon>Eukaryota</taxon>
        <taxon>Fungi</taxon>
        <taxon>Dikarya</taxon>
        <taxon>Basidiomycota</taxon>
        <taxon>Agaricomycotina</taxon>
        <taxon>Agaricomycetes</taxon>
        <taxon>Agaricomycetidae</taxon>
        <taxon>Agaricales</taxon>
        <taxon>Agaricineae</taxon>
        <taxon>Strophariaceae</taxon>
        <taxon>Agrocybe</taxon>
    </lineage>
</organism>
<keyword evidence="2" id="KW-0812">Transmembrane</keyword>
<feature type="region of interest" description="Disordered" evidence="1">
    <location>
        <begin position="310"/>
        <end position="349"/>
    </location>
</feature>
<evidence type="ECO:0000259" key="3">
    <source>
        <dbReference type="Pfam" id="PF20152"/>
    </source>
</evidence>
<dbReference type="EMBL" id="JANKHO010000022">
    <property type="protein sequence ID" value="KAJ3517341.1"/>
    <property type="molecule type" value="Genomic_DNA"/>
</dbReference>
<keyword evidence="2" id="KW-1133">Transmembrane helix</keyword>
<feature type="transmembrane region" description="Helical" evidence="2">
    <location>
        <begin position="232"/>
        <end position="254"/>
    </location>
</feature>
<feature type="domain" description="DUF6534" evidence="3">
    <location>
        <begin position="172"/>
        <end position="259"/>
    </location>
</feature>
<keyword evidence="5" id="KW-1185">Reference proteome</keyword>
<feature type="transmembrane region" description="Helical" evidence="2">
    <location>
        <begin position="122"/>
        <end position="142"/>
    </location>
</feature>
<evidence type="ECO:0000256" key="2">
    <source>
        <dbReference type="SAM" id="Phobius"/>
    </source>
</evidence>
<comment type="caution">
    <text evidence="4">The sequence shown here is derived from an EMBL/GenBank/DDBJ whole genome shotgun (WGS) entry which is preliminary data.</text>
</comment>
<evidence type="ECO:0000313" key="5">
    <source>
        <dbReference type="Proteomes" id="UP001148786"/>
    </source>
</evidence>
<dbReference type="AlphaFoldDB" id="A0A9W8TEV8"/>